<dbReference type="InterPro" id="IPR025846">
    <property type="entry name" value="TBL_N"/>
</dbReference>
<comment type="similarity">
    <text evidence="2">Belongs to the PC-esterase family. TBL subfamily.</text>
</comment>
<feature type="domain" description="Trichome birefringence-like C-terminal" evidence="9">
    <location>
        <begin position="1"/>
        <end position="71"/>
    </location>
</feature>
<reference evidence="11" key="1">
    <citation type="journal article" date="2023" name="Nat. Commun.">
        <title>Diploid and tetraploid genomes of Acorus and the evolution of monocots.</title>
        <authorList>
            <person name="Ma L."/>
            <person name="Liu K.W."/>
            <person name="Li Z."/>
            <person name="Hsiao Y.Y."/>
            <person name="Qi Y."/>
            <person name="Fu T."/>
            <person name="Tang G.D."/>
            <person name="Zhang D."/>
            <person name="Sun W.H."/>
            <person name="Liu D.K."/>
            <person name="Li Y."/>
            <person name="Chen G.Z."/>
            <person name="Liu X.D."/>
            <person name="Liao X.Y."/>
            <person name="Jiang Y.T."/>
            <person name="Yu X."/>
            <person name="Hao Y."/>
            <person name="Huang J."/>
            <person name="Zhao X.W."/>
            <person name="Ke S."/>
            <person name="Chen Y.Y."/>
            <person name="Wu W.L."/>
            <person name="Hsu J.L."/>
            <person name="Lin Y.F."/>
            <person name="Huang M.D."/>
            <person name="Li C.Y."/>
            <person name="Huang L."/>
            <person name="Wang Z.W."/>
            <person name="Zhao X."/>
            <person name="Zhong W.Y."/>
            <person name="Peng D.H."/>
            <person name="Ahmad S."/>
            <person name="Lan S."/>
            <person name="Zhang J.S."/>
            <person name="Tsai W.C."/>
            <person name="Van de Peer Y."/>
            <person name="Liu Z.J."/>
        </authorList>
    </citation>
    <scope>NUCLEOTIDE SEQUENCE</scope>
    <source>
        <strain evidence="11">CP</strain>
    </source>
</reference>
<keyword evidence="7" id="KW-0472">Membrane</keyword>
<evidence type="ECO:0000313" key="11">
    <source>
        <dbReference type="EMBL" id="KAK1285852.1"/>
    </source>
</evidence>
<dbReference type="PANTHER" id="PTHR32285:SF42">
    <property type="entry name" value="PROTEIN TRICHOME BIREFRINGENCE-LIKE 37"/>
    <property type="match status" value="1"/>
</dbReference>
<evidence type="ECO:0000256" key="5">
    <source>
        <dbReference type="ARBA" id="ARBA00022989"/>
    </source>
</evidence>
<dbReference type="PANTHER" id="PTHR32285">
    <property type="entry name" value="PROTEIN TRICHOME BIREFRINGENCE-LIKE 9-RELATED"/>
    <property type="match status" value="1"/>
</dbReference>
<dbReference type="EMBL" id="JAUJYO010000020">
    <property type="protein sequence ID" value="KAK1285852.1"/>
    <property type="molecule type" value="Genomic_DNA"/>
</dbReference>
<evidence type="ECO:0000256" key="2">
    <source>
        <dbReference type="ARBA" id="ARBA00007727"/>
    </source>
</evidence>
<evidence type="ECO:0000256" key="6">
    <source>
        <dbReference type="ARBA" id="ARBA00023034"/>
    </source>
</evidence>
<evidence type="ECO:0000259" key="10">
    <source>
        <dbReference type="Pfam" id="PF14416"/>
    </source>
</evidence>
<evidence type="ECO:0000256" key="1">
    <source>
        <dbReference type="ARBA" id="ARBA00004323"/>
    </source>
</evidence>
<keyword evidence="12" id="KW-1185">Reference proteome</keyword>
<comment type="subcellular location">
    <subcellularLocation>
        <location evidence="1">Golgi apparatus membrane</location>
        <topology evidence="1">Single-pass type II membrane protein</topology>
    </subcellularLocation>
</comment>
<keyword evidence="3" id="KW-0812">Transmembrane</keyword>
<evidence type="ECO:0008006" key="13">
    <source>
        <dbReference type="Google" id="ProtNLM"/>
    </source>
</evidence>
<evidence type="ECO:0000313" key="12">
    <source>
        <dbReference type="Proteomes" id="UP001180020"/>
    </source>
</evidence>
<dbReference type="InterPro" id="IPR026057">
    <property type="entry name" value="TBL_C"/>
</dbReference>
<evidence type="ECO:0000256" key="8">
    <source>
        <dbReference type="SAM" id="MobiDB-lite"/>
    </source>
</evidence>
<gene>
    <name evidence="11" type="ORF">QJS10_CPB20g01977</name>
</gene>
<accession>A0AAV9CAY0</accession>
<dbReference type="Proteomes" id="UP001180020">
    <property type="component" value="Unassembled WGS sequence"/>
</dbReference>
<sequence length="470" mass="52643">MDRLDAFSKGMSTWAKWVDTNIDPAKTKVFFQGISPNTLNAKGCIGQTKPLSGSTYPGGPEPSEGVVKSVLGEYNDYNETRVGINKASCNIYQGSWVLDNTYPLYESSACPYIDPQFDCQKYGRHDKLYLQYRWKPTSCDIPRFDGKDFLMRMKGKKILFVGDSLSRNNVQSLMCLLHAAVPNAKTTYSPYTLYFQDYDVTVALNRNWFLVDLVNKTDGVALVLDSIQGGKEWLGMDVLIFNSWHWWIRAGQFQPWNYIQIGNQKFKDMDRLDAYSKGMSTWAKWVDTNIDPAKTKVFFQGISPIHTDGHLWGQPDASCTGQTKPLSGSTYPGGPVPSQGVVKSVLGKMSKPDTNSSKCLGVGQWGSGSQGLPACGWMQVNSVNGQKYVEGRQFTQLLDADKIALIDLWEDIGPLSKTSNPRQVTFTYMLPNIIPRQFVDKFLEKMTEPKIPTKRGGKAIQGPRDISETE</sequence>
<keyword evidence="6" id="KW-0333">Golgi apparatus</keyword>
<dbReference type="Pfam" id="PF14416">
    <property type="entry name" value="PMR5N"/>
    <property type="match status" value="1"/>
</dbReference>
<evidence type="ECO:0000256" key="4">
    <source>
        <dbReference type="ARBA" id="ARBA00022968"/>
    </source>
</evidence>
<dbReference type="InterPro" id="IPR029962">
    <property type="entry name" value="TBL"/>
</dbReference>
<evidence type="ECO:0000259" key="9">
    <source>
        <dbReference type="Pfam" id="PF13839"/>
    </source>
</evidence>
<dbReference type="AlphaFoldDB" id="A0AAV9CAY0"/>
<protein>
    <recommendedName>
        <fullName evidence="13">Trichome birefringence-like N-terminal domain-containing protein</fullName>
    </recommendedName>
</protein>
<comment type="caution">
    <text evidence="11">The sequence shown here is derived from an EMBL/GenBank/DDBJ whole genome shotgun (WGS) entry which is preliminary data.</text>
</comment>
<keyword evidence="4" id="KW-0735">Signal-anchor</keyword>
<name>A0AAV9CAY0_ACOCL</name>
<proteinExistence type="inferred from homology"/>
<dbReference type="GO" id="GO:0000139">
    <property type="term" value="C:Golgi membrane"/>
    <property type="evidence" value="ECO:0007669"/>
    <property type="project" value="UniProtKB-SubCell"/>
</dbReference>
<organism evidence="11 12">
    <name type="scientific">Acorus calamus</name>
    <name type="common">Sweet flag</name>
    <dbReference type="NCBI Taxonomy" id="4465"/>
    <lineage>
        <taxon>Eukaryota</taxon>
        <taxon>Viridiplantae</taxon>
        <taxon>Streptophyta</taxon>
        <taxon>Embryophyta</taxon>
        <taxon>Tracheophyta</taxon>
        <taxon>Spermatophyta</taxon>
        <taxon>Magnoliopsida</taxon>
        <taxon>Liliopsida</taxon>
        <taxon>Acoraceae</taxon>
        <taxon>Acorus</taxon>
    </lineage>
</organism>
<reference evidence="11" key="2">
    <citation type="submission" date="2023-06" db="EMBL/GenBank/DDBJ databases">
        <authorList>
            <person name="Ma L."/>
            <person name="Liu K.-W."/>
            <person name="Li Z."/>
            <person name="Hsiao Y.-Y."/>
            <person name="Qi Y."/>
            <person name="Fu T."/>
            <person name="Tang G."/>
            <person name="Zhang D."/>
            <person name="Sun W.-H."/>
            <person name="Liu D.-K."/>
            <person name="Li Y."/>
            <person name="Chen G.-Z."/>
            <person name="Liu X.-D."/>
            <person name="Liao X.-Y."/>
            <person name="Jiang Y.-T."/>
            <person name="Yu X."/>
            <person name="Hao Y."/>
            <person name="Huang J."/>
            <person name="Zhao X.-W."/>
            <person name="Ke S."/>
            <person name="Chen Y.-Y."/>
            <person name="Wu W.-L."/>
            <person name="Hsu J.-L."/>
            <person name="Lin Y.-F."/>
            <person name="Huang M.-D."/>
            <person name="Li C.-Y."/>
            <person name="Huang L."/>
            <person name="Wang Z.-W."/>
            <person name="Zhao X."/>
            <person name="Zhong W.-Y."/>
            <person name="Peng D.-H."/>
            <person name="Ahmad S."/>
            <person name="Lan S."/>
            <person name="Zhang J.-S."/>
            <person name="Tsai W.-C."/>
            <person name="Van De Peer Y."/>
            <person name="Liu Z.-J."/>
        </authorList>
    </citation>
    <scope>NUCLEOTIDE SEQUENCE</scope>
    <source>
        <strain evidence="11">CP</strain>
        <tissue evidence="11">Leaves</tissue>
    </source>
</reference>
<feature type="domain" description="Trichome birefringence-like C-terminal" evidence="9">
    <location>
        <begin position="141"/>
        <end position="347"/>
    </location>
</feature>
<keyword evidence="5" id="KW-1133">Transmembrane helix</keyword>
<feature type="region of interest" description="Disordered" evidence="8">
    <location>
        <begin position="450"/>
        <end position="470"/>
    </location>
</feature>
<dbReference type="Pfam" id="PF13839">
    <property type="entry name" value="PC-Esterase"/>
    <property type="match status" value="2"/>
</dbReference>
<dbReference type="GO" id="GO:1990538">
    <property type="term" value="F:xylan O-acetyltransferase activity"/>
    <property type="evidence" value="ECO:0007669"/>
    <property type="project" value="UniProtKB-ARBA"/>
</dbReference>
<feature type="domain" description="Trichome birefringence-like N-terminal" evidence="10">
    <location>
        <begin position="88"/>
        <end position="140"/>
    </location>
</feature>
<evidence type="ECO:0000256" key="3">
    <source>
        <dbReference type="ARBA" id="ARBA00022692"/>
    </source>
</evidence>
<evidence type="ECO:0000256" key="7">
    <source>
        <dbReference type="ARBA" id="ARBA00023136"/>
    </source>
</evidence>